<proteinExistence type="predicted"/>
<dbReference type="SMART" id="SM00342">
    <property type="entry name" value="HTH_ARAC"/>
    <property type="match status" value="1"/>
</dbReference>
<dbReference type="KEGG" id="plue:EWM63_01570"/>
<evidence type="ECO:0000256" key="1">
    <source>
        <dbReference type="ARBA" id="ARBA00023015"/>
    </source>
</evidence>
<dbReference type="Gene3D" id="1.10.10.60">
    <property type="entry name" value="Homeodomain-like"/>
    <property type="match status" value="2"/>
</dbReference>
<sequence length="337" mass="36896">MTCYDGRDSLLAEPGHCTRGVPPGFGARRVFPDEATIPGECLSPVPLAANRDTLPENLFNVASVDRTWNGVDVVITEFFGTGRVLHRLEHADQSRLGMLLDEVGEGRSEPRLRGDLPCPIDHKPRQMCFTPAGTELWGYSDDVRYVRDINLCFDIGALAERCAIDGRHGLAAEPRHRFTDDGIYMLLNLLADAVRDPDPSAQLYGDALVTSIGIRLLRGNRSPARGPAKLSPLQLSDALGFLETSLPSRVELATLANLAGLSQSHYHRAFKASTGLAPYQWQLQARIARAKALLLETRGSLEDVAEATGFADAVHFGRTFRKLTGATPSAWRRDRLG</sequence>
<evidence type="ECO:0000256" key="3">
    <source>
        <dbReference type="ARBA" id="ARBA00023163"/>
    </source>
</evidence>
<evidence type="ECO:0000313" key="5">
    <source>
        <dbReference type="EMBL" id="QBE61843.1"/>
    </source>
</evidence>
<accession>A0A4V0Z313</accession>
<dbReference type="PROSITE" id="PS01124">
    <property type="entry name" value="HTH_ARAC_FAMILY_2"/>
    <property type="match status" value="1"/>
</dbReference>
<feature type="domain" description="HTH araC/xylS-type" evidence="4">
    <location>
        <begin position="236"/>
        <end position="334"/>
    </location>
</feature>
<dbReference type="OrthoDB" id="3631840at2"/>
<reference evidence="5 6" key="1">
    <citation type="submission" date="2019-02" db="EMBL/GenBank/DDBJ databases">
        <title>Draft Genome Sequences of Six Type Strains of the Genus Massilia.</title>
        <authorList>
            <person name="Miess H."/>
            <person name="Frediansyhah A."/>
            <person name="Gross H."/>
        </authorList>
    </citation>
    <scope>NUCLEOTIDE SEQUENCE [LARGE SCALE GENOMIC DNA]</scope>
    <source>
        <strain evidence="5 6">DSM 17473</strain>
    </source>
</reference>
<evidence type="ECO:0000313" key="6">
    <source>
        <dbReference type="Proteomes" id="UP000290637"/>
    </source>
</evidence>
<dbReference type="InterPro" id="IPR018062">
    <property type="entry name" value="HTH_AraC-typ_CS"/>
</dbReference>
<keyword evidence="2" id="KW-0238">DNA-binding</keyword>
<dbReference type="PRINTS" id="PR00032">
    <property type="entry name" value="HTHARAC"/>
</dbReference>
<dbReference type="GO" id="GO:0003700">
    <property type="term" value="F:DNA-binding transcription factor activity"/>
    <property type="evidence" value="ECO:0007669"/>
    <property type="project" value="InterPro"/>
</dbReference>
<dbReference type="InterPro" id="IPR009057">
    <property type="entry name" value="Homeodomain-like_sf"/>
</dbReference>
<dbReference type="InterPro" id="IPR020449">
    <property type="entry name" value="Tscrpt_reg_AraC-type_HTH"/>
</dbReference>
<dbReference type="EMBL" id="CP035913">
    <property type="protein sequence ID" value="QBE61843.1"/>
    <property type="molecule type" value="Genomic_DNA"/>
</dbReference>
<evidence type="ECO:0000259" key="4">
    <source>
        <dbReference type="PROSITE" id="PS01124"/>
    </source>
</evidence>
<dbReference type="AlphaFoldDB" id="A0A4V0Z313"/>
<dbReference type="PANTHER" id="PTHR46796">
    <property type="entry name" value="HTH-TYPE TRANSCRIPTIONAL ACTIVATOR RHAS-RELATED"/>
    <property type="match status" value="1"/>
</dbReference>
<name>A0A4V0Z313_9BURK</name>
<dbReference type="Proteomes" id="UP000290637">
    <property type="component" value="Chromosome"/>
</dbReference>
<dbReference type="InterPro" id="IPR050204">
    <property type="entry name" value="AraC_XylS_family_regulators"/>
</dbReference>
<keyword evidence="6" id="KW-1185">Reference proteome</keyword>
<protein>
    <submittedName>
        <fullName evidence="5">AraC family transcriptional regulator</fullName>
    </submittedName>
</protein>
<dbReference type="RefSeq" id="WP_130184980.1">
    <property type="nucleotide sequence ID" value="NZ_CP035913.1"/>
</dbReference>
<dbReference type="PROSITE" id="PS00041">
    <property type="entry name" value="HTH_ARAC_FAMILY_1"/>
    <property type="match status" value="1"/>
</dbReference>
<keyword evidence="1" id="KW-0805">Transcription regulation</keyword>
<gene>
    <name evidence="5" type="ORF">EWM63_01570</name>
</gene>
<organism evidence="5 6">
    <name type="scientific">Pseudoduganella lutea</name>
    <dbReference type="NCBI Taxonomy" id="321985"/>
    <lineage>
        <taxon>Bacteria</taxon>
        <taxon>Pseudomonadati</taxon>
        <taxon>Pseudomonadota</taxon>
        <taxon>Betaproteobacteria</taxon>
        <taxon>Burkholderiales</taxon>
        <taxon>Oxalobacteraceae</taxon>
        <taxon>Telluria group</taxon>
        <taxon>Pseudoduganella</taxon>
    </lineage>
</organism>
<dbReference type="InterPro" id="IPR018060">
    <property type="entry name" value="HTH_AraC"/>
</dbReference>
<dbReference type="SUPFAM" id="SSF46689">
    <property type="entry name" value="Homeodomain-like"/>
    <property type="match status" value="2"/>
</dbReference>
<evidence type="ECO:0000256" key="2">
    <source>
        <dbReference type="ARBA" id="ARBA00023125"/>
    </source>
</evidence>
<dbReference type="PANTHER" id="PTHR46796:SF14">
    <property type="entry name" value="TRANSCRIPTIONAL REGULATORY PROTEIN"/>
    <property type="match status" value="1"/>
</dbReference>
<dbReference type="Pfam" id="PF12833">
    <property type="entry name" value="HTH_18"/>
    <property type="match status" value="1"/>
</dbReference>
<dbReference type="GO" id="GO:0043565">
    <property type="term" value="F:sequence-specific DNA binding"/>
    <property type="evidence" value="ECO:0007669"/>
    <property type="project" value="InterPro"/>
</dbReference>
<keyword evidence="3" id="KW-0804">Transcription</keyword>